<dbReference type="VEuPathDB" id="FungiDB:SPSK_11055"/>
<comment type="caution">
    <text evidence="1">The sequence shown here is derived from an EMBL/GenBank/DDBJ whole genome shotgun (WGS) entry which is preliminary data.</text>
</comment>
<evidence type="ECO:0000313" key="1">
    <source>
        <dbReference type="EMBL" id="KJR79866.1"/>
    </source>
</evidence>
<reference evidence="1 2" key="2">
    <citation type="journal article" date="2015" name="Eukaryot. Cell">
        <title>Asexual propagation of a virulent clone complex in a human and feline outbreak of sporotrichosis.</title>
        <authorList>
            <person name="Teixeira Mde M."/>
            <person name="Rodrigues A.M."/>
            <person name="Tsui C.K."/>
            <person name="de Almeida L.G."/>
            <person name="Van Diepeningen A.D."/>
            <person name="van den Ende B.G."/>
            <person name="Fernandes G.F."/>
            <person name="Kano R."/>
            <person name="Hamelin R.C."/>
            <person name="Lopes-Bezerra L.M."/>
            <person name="Vasconcelos A.T."/>
            <person name="de Hoog S."/>
            <person name="de Camargo Z.P."/>
            <person name="Felipe M.S."/>
        </authorList>
    </citation>
    <scope>NUCLEOTIDE SEQUENCE [LARGE SCALE GENOMIC DNA]</scope>
    <source>
        <strain evidence="1 2">1099-18</strain>
    </source>
</reference>
<protein>
    <submittedName>
        <fullName evidence="1">Uncharacterized protein</fullName>
    </submittedName>
</protein>
<gene>
    <name evidence="1" type="ORF">SPSK_11055</name>
</gene>
<reference evidence="1 2" key="1">
    <citation type="journal article" date="2014" name="BMC Genomics">
        <title>Comparative genomics of the major fungal agents of human and animal Sporotrichosis: Sporothrix schenckii and Sporothrix brasiliensis.</title>
        <authorList>
            <person name="Teixeira M.M."/>
            <person name="de Almeida L.G."/>
            <person name="Kubitschek-Barreira P."/>
            <person name="Alves F.L."/>
            <person name="Kioshima E.S."/>
            <person name="Abadio A.K."/>
            <person name="Fernandes L."/>
            <person name="Derengowski L.S."/>
            <person name="Ferreira K.S."/>
            <person name="Souza R.C."/>
            <person name="Ruiz J.C."/>
            <person name="de Andrade N.C."/>
            <person name="Paes H.C."/>
            <person name="Nicola A.M."/>
            <person name="Albuquerque P."/>
            <person name="Gerber A.L."/>
            <person name="Martins V.P."/>
            <person name="Peconick L.D."/>
            <person name="Neto A.V."/>
            <person name="Chaucanez C.B."/>
            <person name="Silva P.A."/>
            <person name="Cunha O.L."/>
            <person name="de Oliveira F.F."/>
            <person name="dos Santos T.C."/>
            <person name="Barros A.L."/>
            <person name="Soares M.A."/>
            <person name="de Oliveira L.M."/>
            <person name="Marini M.M."/>
            <person name="Villalobos-Duno H."/>
            <person name="Cunha M.M."/>
            <person name="de Hoog S."/>
            <person name="da Silveira J.F."/>
            <person name="Henrissat B."/>
            <person name="Nino-Vega G.A."/>
            <person name="Cisalpino P.S."/>
            <person name="Mora-Montes H.M."/>
            <person name="Almeida S.R."/>
            <person name="Stajich J.E."/>
            <person name="Lopes-Bezerra L.M."/>
            <person name="Vasconcelos A.T."/>
            <person name="Felipe M.S."/>
        </authorList>
    </citation>
    <scope>NUCLEOTIDE SEQUENCE [LARGE SCALE GENOMIC DNA]</scope>
    <source>
        <strain evidence="1 2">1099-18</strain>
    </source>
</reference>
<accession>A0A0F2LVD8</accession>
<keyword evidence="1" id="KW-0496">Mitochondrion</keyword>
<sequence length="221" mass="25837">MLEAFQYHSHIINNPFKVSTIGMIIVSSSILLNVLPEIKLKLLLMTYKLSNPITQEQMDFILDYRVNSRSARDYGLIGRDIMQILRESTLDVNRAMWRIYHKSVNDLPSANLNDIKGMNDHAERLYNEVGKYQAYTNISYMDYPKEFLPHFKVIVDQLFGIRKVMNELVHSSMYNVELNSVGLLPYYEKELNRLNEITQANFTMYVETIFHNANWISGIIT</sequence>
<geneLocation type="mitochondrion" evidence="1"/>
<evidence type="ECO:0000313" key="2">
    <source>
        <dbReference type="Proteomes" id="UP000033710"/>
    </source>
</evidence>
<organism evidence="1 2">
    <name type="scientific">Sporothrix schenckii 1099-18</name>
    <dbReference type="NCBI Taxonomy" id="1397361"/>
    <lineage>
        <taxon>Eukaryota</taxon>
        <taxon>Fungi</taxon>
        <taxon>Dikarya</taxon>
        <taxon>Ascomycota</taxon>
        <taxon>Pezizomycotina</taxon>
        <taxon>Sordariomycetes</taxon>
        <taxon>Sordariomycetidae</taxon>
        <taxon>Ophiostomatales</taxon>
        <taxon>Ophiostomataceae</taxon>
        <taxon>Sporothrix</taxon>
    </lineage>
</organism>
<dbReference type="EMBL" id="AXCR01000013">
    <property type="protein sequence ID" value="KJR79866.1"/>
    <property type="molecule type" value="Genomic_DNA"/>
</dbReference>
<dbReference type="Proteomes" id="UP000033710">
    <property type="component" value="Unassembled WGS sequence"/>
</dbReference>
<dbReference type="AlphaFoldDB" id="A0A0F2LVD8"/>
<dbReference type="KEGG" id="ssck:SPSK_11055"/>
<name>A0A0F2LVD8_SPOSC</name>
<proteinExistence type="predicted"/>